<proteinExistence type="predicted"/>
<organism evidence="1 2">
    <name type="scientific">Caenorhabditis elegans</name>
    <dbReference type="NCBI Taxonomy" id="6239"/>
    <lineage>
        <taxon>Eukaryota</taxon>
        <taxon>Metazoa</taxon>
        <taxon>Ecdysozoa</taxon>
        <taxon>Nematoda</taxon>
        <taxon>Chromadorea</taxon>
        <taxon>Rhabditida</taxon>
        <taxon>Rhabditina</taxon>
        <taxon>Rhabditomorpha</taxon>
        <taxon>Rhabditoidea</taxon>
        <taxon>Rhabditidae</taxon>
        <taxon>Peloderinae</taxon>
        <taxon>Caenorhabditis</taxon>
    </lineage>
</organism>
<name>A0A131MDB5_CAEEL</name>
<dbReference type="EMBL" id="BX284605">
    <property type="protein sequence ID" value="CZR14572.1"/>
    <property type="molecule type" value="Genomic_DNA"/>
</dbReference>
<dbReference type="Proteomes" id="UP000001940">
    <property type="component" value="Chromosome V"/>
</dbReference>
<dbReference type="ExpressionAtlas" id="A0A131MDB5">
    <property type="expression patterns" value="baseline and differential"/>
</dbReference>
<keyword evidence="2" id="KW-1185">Reference proteome</keyword>
<dbReference type="AlphaFoldDB" id="A0A131MDB5"/>
<dbReference type="WormBase" id="K07C5.13b">
    <property type="protein sequence ID" value="CE51295"/>
    <property type="gene ID" value="WBGene00050947"/>
</dbReference>
<sequence length="85" mass="9586">MRKNCGEIANFTAFLVISPHTCIAKNVSRNDEKFTFIVPLTIEIFQFDVFISVARRTRQQSRKAPARCTGALLVLFILARNANGK</sequence>
<dbReference type="KEGG" id="cel:CELE_K07C5.13"/>
<protein>
    <submittedName>
        <fullName evidence="1">Secreted protein</fullName>
    </submittedName>
</protein>
<dbReference type="AGR" id="WB:WBGene00050947"/>
<dbReference type="RefSeq" id="NP_001309647.1">
    <property type="nucleotide sequence ID" value="NM_001322585.1"/>
</dbReference>
<evidence type="ECO:0000313" key="3">
    <source>
        <dbReference type="WormBase" id="K07C5.13b"/>
    </source>
</evidence>
<dbReference type="GeneID" id="6418753"/>
<reference evidence="1 2" key="1">
    <citation type="journal article" date="1998" name="Science">
        <title>Genome sequence of the nematode C. elegans: a platform for investigating biology.</title>
        <authorList>
            <consortium name="The C. elegans sequencing consortium"/>
            <person name="Sulson J.E."/>
            <person name="Waterston R."/>
        </authorList>
    </citation>
    <scope>NUCLEOTIDE SEQUENCE [LARGE SCALE GENOMIC DNA]</scope>
    <source>
        <strain evidence="1 2">Bristol N2</strain>
    </source>
</reference>
<dbReference type="Bgee" id="WBGene00050947">
    <property type="expression patterns" value="Expressed in pharyngeal muscle cell (C elegans) and 3 other cell types or tissues"/>
</dbReference>
<dbReference type="FunCoup" id="A0A131MDB5">
    <property type="interactions" value="2"/>
</dbReference>
<dbReference type="InParanoid" id="A0A131MDB5"/>
<evidence type="ECO:0000313" key="1">
    <source>
        <dbReference type="EMBL" id="CZR14572.1"/>
    </source>
</evidence>
<gene>
    <name evidence="1" type="ORF">CELE_K07C5.13</name>
    <name evidence="1 3" type="ORF">K07C5.13</name>
</gene>
<dbReference type="CTD" id="6418753"/>
<evidence type="ECO:0000313" key="2">
    <source>
        <dbReference type="Proteomes" id="UP000001940"/>
    </source>
</evidence>
<accession>A0A131MDB5</accession>